<comment type="similarity">
    <text evidence="4">Belongs to the class-II pyridoxal-phosphate-dependent aminotransferase family.</text>
</comment>
<dbReference type="Proteomes" id="UP000285575">
    <property type="component" value="Unassembled WGS sequence"/>
</dbReference>
<dbReference type="PANTHER" id="PTHR13693">
    <property type="entry name" value="CLASS II AMINOTRANSFERASE/8-AMINO-7-OXONONANOATE SYNTHASE"/>
    <property type="match status" value="1"/>
</dbReference>
<dbReference type="Gene3D" id="3.40.640.10">
    <property type="entry name" value="Type I PLP-dependent aspartate aminotransferase-like (Major domain)"/>
    <property type="match status" value="1"/>
</dbReference>
<protein>
    <submittedName>
        <fullName evidence="6">Aminotransferase class I/II-fold pyridoxal phosphate-dependent enzyme</fullName>
    </submittedName>
</protein>
<sequence length="446" mass="47329">MTTAPHPGSTMLDASAEAAAALSLADFHLGHDTDPLAAAPGFTQWRRMAPAYHALVERRLAAGVGPHTALQLGGQARPMLNIASLDYLGLAAHPAVIEAQQAALSRWGNGSAGVPLMSGMTALHEELQDELRLLTGRSGSMLFTSGFAAAIGLCVALLHRGDVAVLDEKAHMSWMDGVRLSGARLATFSHNDPQALDAVLQRTTGSRRAVIVDALYSMDGDFAPLPELLAVCQRHGVGLIVDEAHSVFADGPGGGGTTARLGQQQGVRVFMGTFSKALSMVGGFLAADAELIDYMRYFSHPYVFSGAMPPATVAGITAALRVVRAEPQRQQRLVDNADYLRMQLQALGLDTGLSQSWIVPVIFGRRRDLLFEATRLLMQRGVYAAPVDFPAVPEDRVRLRVAVSAAHTRADLDEALHHFAEVVVPPLREAGLLRPPAGEAVPGAGA</sequence>
<keyword evidence="6" id="KW-0032">Aminotransferase</keyword>
<dbReference type="SUPFAM" id="SSF53383">
    <property type="entry name" value="PLP-dependent transferases"/>
    <property type="match status" value="1"/>
</dbReference>
<accession>A0A437RE75</accession>
<dbReference type="InterPro" id="IPR004839">
    <property type="entry name" value="Aminotransferase_I/II_large"/>
</dbReference>
<dbReference type="GO" id="GO:0008483">
    <property type="term" value="F:transaminase activity"/>
    <property type="evidence" value="ECO:0007669"/>
    <property type="project" value="UniProtKB-KW"/>
</dbReference>
<dbReference type="PROSITE" id="PS00599">
    <property type="entry name" value="AA_TRANSFER_CLASS_2"/>
    <property type="match status" value="1"/>
</dbReference>
<dbReference type="OrthoDB" id="9807157at2"/>
<dbReference type="Gene3D" id="3.90.1150.10">
    <property type="entry name" value="Aspartate Aminotransferase, domain 1"/>
    <property type="match status" value="1"/>
</dbReference>
<evidence type="ECO:0000313" key="7">
    <source>
        <dbReference type="Proteomes" id="UP000285575"/>
    </source>
</evidence>
<dbReference type="EMBL" id="SACR01000004">
    <property type="protein sequence ID" value="RVU45043.1"/>
    <property type="molecule type" value="Genomic_DNA"/>
</dbReference>
<dbReference type="InterPro" id="IPR015422">
    <property type="entry name" value="PyrdxlP-dep_Trfase_small"/>
</dbReference>
<evidence type="ECO:0000256" key="1">
    <source>
        <dbReference type="ARBA" id="ARBA00001933"/>
    </source>
</evidence>
<comment type="caution">
    <text evidence="6">The sequence shown here is derived from an EMBL/GenBank/DDBJ whole genome shotgun (WGS) entry which is preliminary data.</text>
</comment>
<evidence type="ECO:0000256" key="3">
    <source>
        <dbReference type="ARBA" id="ARBA00022898"/>
    </source>
</evidence>
<keyword evidence="7" id="KW-1185">Reference proteome</keyword>
<gene>
    <name evidence="6" type="ORF">EOE66_12840</name>
</gene>
<comment type="cofactor">
    <cofactor evidence="1 4">
        <name>pyridoxal 5'-phosphate</name>
        <dbReference type="ChEBI" id="CHEBI:597326"/>
    </cofactor>
</comment>
<dbReference type="GO" id="GO:0030170">
    <property type="term" value="F:pyridoxal phosphate binding"/>
    <property type="evidence" value="ECO:0007669"/>
    <property type="project" value="InterPro"/>
</dbReference>
<dbReference type="AlphaFoldDB" id="A0A437RE75"/>
<keyword evidence="2 6" id="KW-0808">Transferase</keyword>
<dbReference type="Pfam" id="PF00155">
    <property type="entry name" value="Aminotran_1_2"/>
    <property type="match status" value="1"/>
</dbReference>
<dbReference type="InterPro" id="IPR001917">
    <property type="entry name" value="Aminotrans_II_pyridoxalP_BS"/>
</dbReference>
<dbReference type="InterPro" id="IPR015424">
    <property type="entry name" value="PyrdxlP-dep_Trfase"/>
</dbReference>
<evidence type="ECO:0000313" key="6">
    <source>
        <dbReference type="EMBL" id="RVU45043.1"/>
    </source>
</evidence>
<reference evidence="6 7" key="1">
    <citation type="submission" date="2019-01" db="EMBL/GenBank/DDBJ databases">
        <authorList>
            <person name="Chen W.-M."/>
        </authorList>
    </citation>
    <scope>NUCLEOTIDE SEQUENCE [LARGE SCALE GENOMIC DNA]</scope>
    <source>
        <strain evidence="6 7">KYPY4</strain>
    </source>
</reference>
<evidence type="ECO:0000259" key="5">
    <source>
        <dbReference type="Pfam" id="PF00155"/>
    </source>
</evidence>
<dbReference type="PANTHER" id="PTHR13693:SF3">
    <property type="entry name" value="LD36009P"/>
    <property type="match status" value="1"/>
</dbReference>
<dbReference type="InterPro" id="IPR050087">
    <property type="entry name" value="AON_synthase_class-II"/>
</dbReference>
<keyword evidence="3 4" id="KW-0663">Pyridoxal phosphate</keyword>
<name>A0A437RE75_9BURK</name>
<proteinExistence type="inferred from homology"/>
<feature type="domain" description="Aminotransferase class I/classII large" evidence="5">
    <location>
        <begin position="78"/>
        <end position="418"/>
    </location>
</feature>
<evidence type="ECO:0000256" key="4">
    <source>
        <dbReference type="RuleBase" id="RU003693"/>
    </source>
</evidence>
<evidence type="ECO:0000256" key="2">
    <source>
        <dbReference type="ARBA" id="ARBA00022679"/>
    </source>
</evidence>
<dbReference type="InterPro" id="IPR015421">
    <property type="entry name" value="PyrdxlP-dep_Trfase_major"/>
</dbReference>
<organism evidence="6 7">
    <name type="scientific">Rubrivivax rivuli</name>
    <dbReference type="NCBI Taxonomy" id="1862385"/>
    <lineage>
        <taxon>Bacteria</taxon>
        <taxon>Pseudomonadati</taxon>
        <taxon>Pseudomonadota</taxon>
        <taxon>Betaproteobacteria</taxon>
        <taxon>Burkholderiales</taxon>
        <taxon>Sphaerotilaceae</taxon>
        <taxon>Rubrivivax</taxon>
    </lineage>
</organism>
<dbReference type="RefSeq" id="WP_128229107.1">
    <property type="nucleotide sequence ID" value="NZ_SACR01000004.1"/>
</dbReference>